<evidence type="ECO:0000313" key="2">
    <source>
        <dbReference type="Proteomes" id="UP000790377"/>
    </source>
</evidence>
<dbReference type="EMBL" id="MU267754">
    <property type="protein sequence ID" value="KAH7909547.1"/>
    <property type="molecule type" value="Genomic_DNA"/>
</dbReference>
<proteinExistence type="predicted"/>
<accession>A0ACB8A905</accession>
<keyword evidence="2" id="KW-1185">Reference proteome</keyword>
<reference evidence="1" key="1">
    <citation type="journal article" date="2021" name="New Phytol.">
        <title>Evolutionary innovations through gain and loss of genes in the ectomycorrhizal Boletales.</title>
        <authorList>
            <person name="Wu G."/>
            <person name="Miyauchi S."/>
            <person name="Morin E."/>
            <person name="Kuo A."/>
            <person name="Drula E."/>
            <person name="Varga T."/>
            <person name="Kohler A."/>
            <person name="Feng B."/>
            <person name="Cao Y."/>
            <person name="Lipzen A."/>
            <person name="Daum C."/>
            <person name="Hundley H."/>
            <person name="Pangilinan J."/>
            <person name="Johnson J."/>
            <person name="Barry K."/>
            <person name="LaButti K."/>
            <person name="Ng V."/>
            <person name="Ahrendt S."/>
            <person name="Min B."/>
            <person name="Choi I.G."/>
            <person name="Park H."/>
            <person name="Plett J.M."/>
            <person name="Magnuson J."/>
            <person name="Spatafora J.W."/>
            <person name="Nagy L.G."/>
            <person name="Henrissat B."/>
            <person name="Grigoriev I.V."/>
            <person name="Yang Z.L."/>
            <person name="Xu J."/>
            <person name="Martin F.M."/>
        </authorList>
    </citation>
    <scope>NUCLEOTIDE SEQUENCE</scope>
    <source>
        <strain evidence="1">ATCC 28755</strain>
    </source>
</reference>
<protein>
    <submittedName>
        <fullName evidence="1">Uncharacterized protein</fullName>
    </submittedName>
</protein>
<comment type="caution">
    <text evidence="1">The sequence shown here is derived from an EMBL/GenBank/DDBJ whole genome shotgun (WGS) entry which is preliminary data.</text>
</comment>
<gene>
    <name evidence="1" type="ORF">BJ138DRAFT_1102605</name>
</gene>
<organism evidence="1 2">
    <name type="scientific">Hygrophoropsis aurantiaca</name>
    <dbReference type="NCBI Taxonomy" id="72124"/>
    <lineage>
        <taxon>Eukaryota</taxon>
        <taxon>Fungi</taxon>
        <taxon>Dikarya</taxon>
        <taxon>Basidiomycota</taxon>
        <taxon>Agaricomycotina</taxon>
        <taxon>Agaricomycetes</taxon>
        <taxon>Agaricomycetidae</taxon>
        <taxon>Boletales</taxon>
        <taxon>Coniophorineae</taxon>
        <taxon>Hygrophoropsidaceae</taxon>
        <taxon>Hygrophoropsis</taxon>
    </lineage>
</organism>
<evidence type="ECO:0000313" key="1">
    <source>
        <dbReference type="EMBL" id="KAH7909547.1"/>
    </source>
</evidence>
<name>A0ACB8A905_9AGAM</name>
<sequence>MKTLQKCYFERYNLDVVQQPVFGAIVHGGAFPLPLFPPLVIRIDSHNLEHMKRRQDESALSPSGNDVLVVEAETGFVRVTNEDTLASHITSVQYFWRRFIERAFLTYLLKSPIKTHSPKATYRGLSHSLEFVQQPSHGLLLDPPLACSLCFPLFPHLIIRLNVHHDRCIDNELPNMFCEINILRVKSGIVLEDVTKSVFPAPTPEDPHPRSHITEATLFNNMAQKTDISTSMYFVYPLIVIPDNGAFRIDATVRDRRMQGIPPLPNSKVVPDVIGVLSSETISVQRRKLSRGYNGTNLHHDLWVQYIHEKRGEICSQGRSVWPSMFTITKEEIVNGMSSIVNM</sequence>
<dbReference type="Proteomes" id="UP000790377">
    <property type="component" value="Unassembled WGS sequence"/>
</dbReference>